<dbReference type="SUPFAM" id="SSF46689">
    <property type="entry name" value="Homeodomain-like"/>
    <property type="match status" value="1"/>
</dbReference>
<dbReference type="Proteomes" id="UP000198281">
    <property type="component" value="Unassembled WGS sequence"/>
</dbReference>
<dbReference type="InterPro" id="IPR050109">
    <property type="entry name" value="HTH-type_TetR-like_transc_reg"/>
</dbReference>
<evidence type="ECO:0000313" key="7">
    <source>
        <dbReference type="Proteomes" id="UP000198281"/>
    </source>
</evidence>
<keyword evidence="2 4" id="KW-0238">DNA-binding</keyword>
<dbReference type="PANTHER" id="PTHR30055:SF148">
    <property type="entry name" value="TETR-FAMILY TRANSCRIPTIONAL REGULATOR"/>
    <property type="match status" value="1"/>
</dbReference>
<dbReference type="InterPro" id="IPR001647">
    <property type="entry name" value="HTH_TetR"/>
</dbReference>
<dbReference type="SUPFAM" id="SSF48498">
    <property type="entry name" value="Tetracyclin repressor-like, C-terminal domain"/>
    <property type="match status" value="1"/>
</dbReference>
<dbReference type="PRINTS" id="PR00455">
    <property type="entry name" value="HTHTETR"/>
</dbReference>
<dbReference type="Gene3D" id="1.10.10.60">
    <property type="entry name" value="Homeodomain-like"/>
    <property type="match status" value="1"/>
</dbReference>
<evidence type="ECO:0000256" key="3">
    <source>
        <dbReference type="ARBA" id="ARBA00023163"/>
    </source>
</evidence>
<dbReference type="PROSITE" id="PS50977">
    <property type="entry name" value="HTH_TETR_2"/>
    <property type="match status" value="1"/>
</dbReference>
<evidence type="ECO:0000256" key="1">
    <source>
        <dbReference type="ARBA" id="ARBA00023015"/>
    </source>
</evidence>
<feature type="DNA-binding region" description="H-T-H motif" evidence="4">
    <location>
        <begin position="37"/>
        <end position="56"/>
    </location>
</feature>
<dbReference type="Gene3D" id="1.10.357.10">
    <property type="entry name" value="Tetracycline Repressor, domain 2"/>
    <property type="match status" value="1"/>
</dbReference>
<gene>
    <name evidence="6" type="ORF">SAMN06295912_10241</name>
</gene>
<accession>A0A239C8G4</accession>
<organism evidence="6 7">
    <name type="scientific">Edaphosphingomonas laterariae</name>
    <dbReference type="NCBI Taxonomy" id="861865"/>
    <lineage>
        <taxon>Bacteria</taxon>
        <taxon>Pseudomonadati</taxon>
        <taxon>Pseudomonadota</taxon>
        <taxon>Alphaproteobacteria</taxon>
        <taxon>Sphingomonadales</taxon>
        <taxon>Rhizorhabdaceae</taxon>
        <taxon>Edaphosphingomonas</taxon>
    </lineage>
</organism>
<dbReference type="InterPro" id="IPR009057">
    <property type="entry name" value="Homeodomain-like_sf"/>
</dbReference>
<dbReference type="GO" id="GO:0003700">
    <property type="term" value="F:DNA-binding transcription factor activity"/>
    <property type="evidence" value="ECO:0007669"/>
    <property type="project" value="TreeGrafter"/>
</dbReference>
<name>A0A239C8G4_9SPHN</name>
<evidence type="ECO:0000313" key="6">
    <source>
        <dbReference type="EMBL" id="SNS15948.1"/>
    </source>
</evidence>
<dbReference type="AlphaFoldDB" id="A0A239C8G4"/>
<dbReference type="PANTHER" id="PTHR30055">
    <property type="entry name" value="HTH-TYPE TRANSCRIPTIONAL REGULATOR RUTR"/>
    <property type="match status" value="1"/>
</dbReference>
<proteinExistence type="predicted"/>
<evidence type="ECO:0000256" key="4">
    <source>
        <dbReference type="PROSITE-ProRule" id="PRU00335"/>
    </source>
</evidence>
<protein>
    <submittedName>
        <fullName evidence="6">Transcriptional regulator, TetR family</fullName>
    </submittedName>
</protein>
<keyword evidence="1" id="KW-0805">Transcription regulation</keyword>
<dbReference type="EMBL" id="FZOS01000002">
    <property type="protein sequence ID" value="SNS15948.1"/>
    <property type="molecule type" value="Genomic_DNA"/>
</dbReference>
<feature type="domain" description="HTH tetR-type" evidence="5">
    <location>
        <begin position="14"/>
        <end position="74"/>
    </location>
</feature>
<dbReference type="GO" id="GO:0000976">
    <property type="term" value="F:transcription cis-regulatory region binding"/>
    <property type="evidence" value="ECO:0007669"/>
    <property type="project" value="TreeGrafter"/>
</dbReference>
<dbReference type="PROSITE" id="PS01081">
    <property type="entry name" value="HTH_TETR_1"/>
    <property type="match status" value="1"/>
</dbReference>
<sequence>MTRQAGKVGRPRSEGAERAILDATLQLLASEGYAGFTLDKVAALARVSKATIYRRWPSKEHLVIAAFDRSPPLTPDDKGGLVDDLIHVVLQFINVVKTTPLLTVLPVLVSARSQNPALAEIFNPWLDQRRAPVKQIVERAVARGDLPKALDLDMAEDMVMGPVILRLFFYGQADLGRVAVRELVIQAVRGMGGEV</sequence>
<keyword evidence="7" id="KW-1185">Reference proteome</keyword>
<evidence type="ECO:0000256" key="2">
    <source>
        <dbReference type="ARBA" id="ARBA00023125"/>
    </source>
</evidence>
<reference evidence="7" key="1">
    <citation type="submission" date="2017-06" db="EMBL/GenBank/DDBJ databases">
        <authorList>
            <person name="Varghese N."/>
            <person name="Submissions S."/>
        </authorList>
    </citation>
    <scope>NUCLEOTIDE SEQUENCE [LARGE SCALE GENOMIC DNA]</scope>
    <source>
        <strain evidence="7">LNB2</strain>
    </source>
</reference>
<dbReference type="InterPro" id="IPR011075">
    <property type="entry name" value="TetR_C"/>
</dbReference>
<dbReference type="Pfam" id="PF16859">
    <property type="entry name" value="TetR_C_11"/>
    <property type="match status" value="1"/>
</dbReference>
<keyword evidence="3" id="KW-0804">Transcription</keyword>
<dbReference type="Pfam" id="PF00440">
    <property type="entry name" value="TetR_N"/>
    <property type="match status" value="1"/>
</dbReference>
<dbReference type="InterPro" id="IPR036271">
    <property type="entry name" value="Tet_transcr_reg_TetR-rel_C_sf"/>
</dbReference>
<dbReference type="RefSeq" id="WP_179220685.1">
    <property type="nucleotide sequence ID" value="NZ_FZOS01000002.1"/>
</dbReference>
<evidence type="ECO:0000259" key="5">
    <source>
        <dbReference type="PROSITE" id="PS50977"/>
    </source>
</evidence>
<dbReference type="InterPro" id="IPR023772">
    <property type="entry name" value="DNA-bd_HTH_TetR-type_CS"/>
</dbReference>